<keyword evidence="4" id="KW-1185">Reference proteome</keyword>
<reference evidence="4" key="1">
    <citation type="journal article" date="2019" name="Int. J. Syst. Evol. Microbiol.">
        <title>The Global Catalogue of Microorganisms (GCM) 10K type strain sequencing project: providing services to taxonomists for standard genome sequencing and annotation.</title>
        <authorList>
            <consortium name="The Broad Institute Genomics Platform"/>
            <consortium name="The Broad Institute Genome Sequencing Center for Infectious Disease"/>
            <person name="Wu L."/>
            <person name="Ma J."/>
        </authorList>
    </citation>
    <scope>NUCLEOTIDE SEQUENCE [LARGE SCALE GENOMIC DNA]</scope>
    <source>
        <strain evidence="4">DT43</strain>
    </source>
</reference>
<evidence type="ECO:0000256" key="1">
    <source>
        <dbReference type="ARBA" id="ARBA00022679"/>
    </source>
</evidence>
<keyword evidence="1 3" id="KW-0808">Transferase</keyword>
<evidence type="ECO:0000313" key="4">
    <source>
        <dbReference type="Proteomes" id="UP001596012"/>
    </source>
</evidence>
<organism evidence="3 4">
    <name type="scientific">Streptomyces xiangluensis</name>
    <dbReference type="NCBI Taxonomy" id="2665720"/>
    <lineage>
        <taxon>Bacteria</taxon>
        <taxon>Bacillati</taxon>
        <taxon>Actinomycetota</taxon>
        <taxon>Actinomycetes</taxon>
        <taxon>Kitasatosporales</taxon>
        <taxon>Streptomycetaceae</taxon>
        <taxon>Streptomyces</taxon>
    </lineage>
</organism>
<keyword evidence="3" id="KW-0328">Glycosyltransferase</keyword>
<feature type="domain" description="Glycosyl transferase family 1" evidence="2">
    <location>
        <begin position="103"/>
        <end position="164"/>
    </location>
</feature>
<dbReference type="Pfam" id="PF00534">
    <property type="entry name" value="Glycos_transf_1"/>
    <property type="match status" value="1"/>
</dbReference>
<protein>
    <submittedName>
        <fullName evidence="3">Glycosyltransferase</fullName>
        <ecNumber evidence="3">2.4.-.-</ecNumber>
    </submittedName>
</protein>
<dbReference type="SUPFAM" id="SSF53756">
    <property type="entry name" value="UDP-Glycosyltransferase/glycogen phosphorylase"/>
    <property type="match status" value="1"/>
</dbReference>
<name>A0ABV8YL34_9ACTN</name>
<evidence type="ECO:0000259" key="2">
    <source>
        <dbReference type="Pfam" id="PF00534"/>
    </source>
</evidence>
<proteinExistence type="predicted"/>
<dbReference type="Proteomes" id="UP001596012">
    <property type="component" value="Unassembled WGS sequence"/>
</dbReference>
<dbReference type="EC" id="2.4.-.-" evidence="3"/>
<dbReference type="InterPro" id="IPR001296">
    <property type="entry name" value="Glyco_trans_1"/>
</dbReference>
<comment type="caution">
    <text evidence="3">The sequence shown here is derived from an EMBL/GenBank/DDBJ whole genome shotgun (WGS) entry which is preliminary data.</text>
</comment>
<gene>
    <name evidence="3" type="ORF">ACFPH6_09835</name>
</gene>
<dbReference type="RefSeq" id="WP_386340307.1">
    <property type="nucleotide sequence ID" value="NZ_JBHSFG010000017.1"/>
</dbReference>
<dbReference type="GO" id="GO:0016757">
    <property type="term" value="F:glycosyltransferase activity"/>
    <property type="evidence" value="ECO:0007669"/>
    <property type="project" value="UniProtKB-KW"/>
</dbReference>
<sequence length="201" mass="21960">MQISFALRSDDGIGGVIRTTFNLAQQHDVEIPSVLGHRDEPVFQRNPRVRVRHPVDIREDSPGCDGDSADRAPAPIFPCGEGRHGQYSALTDRRIAEHRSTVDVMRCGLPVVSTDCPHGPGEITDNGVDGRLVQVGKVGAIAEILLELINNEALQHRMASAALKDSERFDPAGRDRRVPEPIAAAPQAADFFNSMVRWEAP</sequence>
<dbReference type="Gene3D" id="3.40.50.2000">
    <property type="entry name" value="Glycogen Phosphorylase B"/>
    <property type="match status" value="1"/>
</dbReference>
<evidence type="ECO:0000313" key="3">
    <source>
        <dbReference type="EMBL" id="MFC4464845.1"/>
    </source>
</evidence>
<dbReference type="EMBL" id="JBHSFG010000017">
    <property type="protein sequence ID" value="MFC4464845.1"/>
    <property type="molecule type" value="Genomic_DNA"/>
</dbReference>
<accession>A0ABV8YL34</accession>